<protein>
    <submittedName>
        <fullName evidence="12">Oidioi.mRNA.OKI2018_I69.PAR.g8543.t1.cds</fullName>
    </submittedName>
</protein>
<comment type="subcellular location">
    <subcellularLocation>
        <location evidence="1">Cell junction</location>
        <location evidence="1">Tight junction</location>
    </subcellularLocation>
    <subcellularLocation>
        <location evidence="2">Cell membrane</location>
        <topology evidence="2">Multi-pass membrane protein</topology>
    </subcellularLocation>
</comment>
<name>A0ABN7RGI3_OIKDI</name>
<feature type="transmembrane region" description="Helical" evidence="11">
    <location>
        <begin position="135"/>
        <end position="156"/>
    </location>
</feature>
<evidence type="ECO:0000256" key="7">
    <source>
        <dbReference type="ARBA" id="ARBA00022949"/>
    </source>
</evidence>
<evidence type="ECO:0000256" key="10">
    <source>
        <dbReference type="SAM" id="MobiDB-lite"/>
    </source>
</evidence>
<reference evidence="12 13" key="1">
    <citation type="submission" date="2021-04" db="EMBL/GenBank/DDBJ databases">
        <authorList>
            <person name="Bliznina A."/>
        </authorList>
    </citation>
    <scope>NUCLEOTIDE SEQUENCE [LARGE SCALE GENOMIC DNA]</scope>
</reference>
<evidence type="ECO:0000256" key="4">
    <source>
        <dbReference type="ARBA" id="ARBA00022427"/>
    </source>
</evidence>
<gene>
    <name evidence="12" type="ORF">OKIOD_LOCUS101</name>
</gene>
<comment type="similarity">
    <text evidence="3">Belongs to the claudin family.</text>
</comment>
<dbReference type="PRINTS" id="PR01077">
    <property type="entry name" value="CLAUDIN"/>
</dbReference>
<organism evidence="12 13">
    <name type="scientific">Oikopleura dioica</name>
    <name type="common">Tunicate</name>
    <dbReference type="NCBI Taxonomy" id="34765"/>
    <lineage>
        <taxon>Eukaryota</taxon>
        <taxon>Metazoa</taxon>
        <taxon>Chordata</taxon>
        <taxon>Tunicata</taxon>
        <taxon>Appendicularia</taxon>
        <taxon>Copelata</taxon>
        <taxon>Oikopleuridae</taxon>
        <taxon>Oikopleura</taxon>
    </lineage>
</organism>
<keyword evidence="5" id="KW-1003">Cell membrane</keyword>
<proteinExistence type="inferred from homology"/>
<feature type="transmembrane region" description="Helical" evidence="11">
    <location>
        <begin position="20"/>
        <end position="42"/>
    </location>
</feature>
<sequence>MAYYREYDKVYSKEAEGVHYANYILLIISWIFTITMILLPRFAWFNPDMGSGIFGEFNAMKGLFWECGTVSDMNFVCYYIADSMFNIPTTLLVLQAMICMAFVMLTAVAVLAFLGMEWSRAYEHDIEKKINIMRLCGALMILVGILTFGTVMWYGITIEREFRFPNMPDNIMTVHTDIVRYEYGACLYMGFALTLIDFICAFLFIKYPGSIENEDEVESRIYEEKNDLPTYTVPALEYAAPTFSERKFDRDDFDKPVHYQPATLTSPKSTKSRVKSQRSLRRSKPGSIVAKAPDFV</sequence>
<evidence type="ECO:0000256" key="1">
    <source>
        <dbReference type="ARBA" id="ARBA00004435"/>
    </source>
</evidence>
<feature type="transmembrane region" description="Helical" evidence="11">
    <location>
        <begin position="187"/>
        <end position="205"/>
    </location>
</feature>
<keyword evidence="4" id="KW-0796">Tight junction</keyword>
<evidence type="ECO:0000256" key="11">
    <source>
        <dbReference type="SAM" id="Phobius"/>
    </source>
</evidence>
<evidence type="ECO:0000256" key="2">
    <source>
        <dbReference type="ARBA" id="ARBA00004651"/>
    </source>
</evidence>
<keyword evidence="9 11" id="KW-0472">Membrane</keyword>
<feature type="region of interest" description="Disordered" evidence="10">
    <location>
        <begin position="252"/>
        <end position="296"/>
    </location>
</feature>
<evidence type="ECO:0000256" key="5">
    <source>
        <dbReference type="ARBA" id="ARBA00022475"/>
    </source>
</evidence>
<evidence type="ECO:0000313" key="12">
    <source>
        <dbReference type="EMBL" id="CAG5076780.1"/>
    </source>
</evidence>
<accession>A0ABN7RGI3</accession>
<feature type="transmembrane region" description="Helical" evidence="11">
    <location>
        <begin position="93"/>
        <end position="114"/>
    </location>
</feature>
<evidence type="ECO:0000256" key="6">
    <source>
        <dbReference type="ARBA" id="ARBA00022692"/>
    </source>
</evidence>
<keyword evidence="6 11" id="KW-0812">Transmembrane</keyword>
<dbReference type="InterPro" id="IPR006187">
    <property type="entry name" value="Claudin"/>
</dbReference>
<keyword evidence="13" id="KW-1185">Reference proteome</keyword>
<evidence type="ECO:0000313" key="13">
    <source>
        <dbReference type="Proteomes" id="UP001158576"/>
    </source>
</evidence>
<dbReference type="EMBL" id="OU015568">
    <property type="protein sequence ID" value="CAG5076780.1"/>
    <property type="molecule type" value="Genomic_DNA"/>
</dbReference>
<dbReference type="Proteomes" id="UP001158576">
    <property type="component" value="Chromosome PAR"/>
</dbReference>
<evidence type="ECO:0000256" key="8">
    <source>
        <dbReference type="ARBA" id="ARBA00022989"/>
    </source>
</evidence>
<dbReference type="Gene3D" id="1.20.140.150">
    <property type="match status" value="1"/>
</dbReference>
<keyword evidence="8 11" id="KW-1133">Transmembrane helix</keyword>
<dbReference type="PANTHER" id="PTHR12002">
    <property type="entry name" value="CLAUDIN"/>
    <property type="match status" value="1"/>
</dbReference>
<keyword evidence="7" id="KW-0965">Cell junction</keyword>
<feature type="compositionally biased region" description="Basic residues" evidence="10">
    <location>
        <begin position="270"/>
        <end position="284"/>
    </location>
</feature>
<evidence type="ECO:0000256" key="3">
    <source>
        <dbReference type="ARBA" id="ARBA00008295"/>
    </source>
</evidence>
<evidence type="ECO:0000256" key="9">
    <source>
        <dbReference type="ARBA" id="ARBA00023136"/>
    </source>
</evidence>